<reference evidence="1 2" key="1">
    <citation type="submission" date="2017-04" db="EMBL/GenBank/DDBJ databases">
        <title>Novel microbial lineages endemic to geothermal iron-oxide mats fill important gaps in the evolutionary history of Archaea.</title>
        <authorList>
            <person name="Jay Z.J."/>
            <person name="Beam J.P."/>
            <person name="Dlakic M."/>
            <person name="Rusch D.B."/>
            <person name="Kozubal M.A."/>
            <person name="Inskeep W.P."/>
        </authorList>
    </citation>
    <scope>NUCLEOTIDE SEQUENCE [LARGE SCALE GENOMIC DNA]</scope>
    <source>
        <strain evidence="1">OSP_D</strain>
    </source>
</reference>
<protein>
    <submittedName>
        <fullName evidence="1">Uncharacterized protein</fullName>
    </submittedName>
</protein>
<dbReference type="EMBL" id="NEXC01000004">
    <property type="protein sequence ID" value="PSN84372.1"/>
    <property type="molecule type" value="Genomic_DNA"/>
</dbReference>
<evidence type="ECO:0000313" key="1">
    <source>
        <dbReference type="EMBL" id="PSN84372.1"/>
    </source>
</evidence>
<name>A0A2R6ADA1_9ARCH</name>
<dbReference type="Proteomes" id="UP000240880">
    <property type="component" value="Unassembled WGS sequence"/>
</dbReference>
<dbReference type="AlphaFoldDB" id="A0A2R6ADA1"/>
<organism evidence="1 2">
    <name type="scientific">Candidatus Marsarchaeota G1 archaeon OSP_D</name>
    <dbReference type="NCBI Taxonomy" id="1978155"/>
    <lineage>
        <taxon>Archaea</taxon>
        <taxon>Candidatus Marsarchaeota</taxon>
        <taxon>Candidatus Marsarchaeota group 1</taxon>
    </lineage>
</organism>
<proteinExistence type="predicted"/>
<accession>A0A2R6ADA1</accession>
<evidence type="ECO:0000313" key="2">
    <source>
        <dbReference type="Proteomes" id="UP000240880"/>
    </source>
</evidence>
<sequence length="326" mass="35438">MLKIMLIFLLMLSAFISFAHASQQPVKVLEKGHLLIHGKVLNVLAVMAPPSIPQDAANVSYVYPTVASDWQYGPQWGTASDLGGQINITYFQGGSGDGGFSYWIGLTDNVGNFYQAGISFWPSSSCSVSYTGWAVDNVGHTSSNPNYNLTIYCPGNGHYDQFNYHNILYTLQWTSVIIYLYQGQWYVWWNFGNGTSIIDAFPSTPDGATGIQAGSLGAIFEGGDSFSYTSVNSGAYATDLMYVWKVAPSGNTLYIYLWFPSSFTMFVTGGTDAPPINANFGWIINPPCPGLYLSYFSSGTGSIPASGSSIPMYTIGESKCKRSDIL</sequence>
<gene>
    <name evidence="1" type="ORF">B9Q01_01430</name>
</gene>
<comment type="caution">
    <text evidence="1">The sequence shown here is derived from an EMBL/GenBank/DDBJ whole genome shotgun (WGS) entry which is preliminary data.</text>
</comment>